<organism evidence="1 2">
    <name type="scientific">Streptomyces hoynatensis</name>
    <dbReference type="NCBI Taxonomy" id="1141874"/>
    <lineage>
        <taxon>Bacteria</taxon>
        <taxon>Bacillati</taxon>
        <taxon>Actinomycetota</taxon>
        <taxon>Actinomycetes</taxon>
        <taxon>Kitasatosporales</taxon>
        <taxon>Streptomycetaceae</taxon>
        <taxon>Streptomyces</taxon>
    </lineage>
</organism>
<dbReference type="EMBL" id="RBAL01000034">
    <property type="protein sequence ID" value="RKN35946.1"/>
    <property type="molecule type" value="Genomic_DNA"/>
</dbReference>
<evidence type="ECO:0000313" key="1">
    <source>
        <dbReference type="EMBL" id="RKN35946.1"/>
    </source>
</evidence>
<reference evidence="1 2" key="1">
    <citation type="journal article" date="2014" name="Int. J. Syst. Evol. Microbiol.">
        <title>Streptomyces hoynatensis sp. nov., isolated from deep marine sediment.</title>
        <authorList>
            <person name="Veyisoglu A."/>
            <person name="Sahin N."/>
        </authorList>
    </citation>
    <scope>NUCLEOTIDE SEQUENCE [LARGE SCALE GENOMIC DNA]</scope>
    <source>
        <strain evidence="1 2">KCTC 29097</strain>
    </source>
</reference>
<evidence type="ECO:0000313" key="2">
    <source>
        <dbReference type="Proteomes" id="UP000272474"/>
    </source>
</evidence>
<proteinExistence type="predicted"/>
<sequence length="91" mass="9995">MTWNSPLFIRYKLSRGVTVLEGPPGVFREVRFPTQDELREAVAYWVGGYQYDVDDTKRAQLIAAGVATEDQFLIPSGAYGGGGYGDGPYGE</sequence>
<keyword evidence="2" id="KW-1185">Reference proteome</keyword>
<protein>
    <submittedName>
        <fullName evidence="1">Uncharacterized protein</fullName>
    </submittedName>
</protein>
<dbReference type="Proteomes" id="UP000272474">
    <property type="component" value="Unassembled WGS sequence"/>
</dbReference>
<dbReference type="AlphaFoldDB" id="A0A3A9YMY4"/>
<accession>A0A3A9YMY4</accession>
<gene>
    <name evidence="1" type="ORF">D7294_30415</name>
</gene>
<name>A0A3A9YMY4_9ACTN</name>
<comment type="caution">
    <text evidence="1">The sequence shown here is derived from an EMBL/GenBank/DDBJ whole genome shotgun (WGS) entry which is preliminary data.</text>
</comment>